<dbReference type="Gene3D" id="3.40.50.980">
    <property type="match status" value="2"/>
</dbReference>
<dbReference type="InterPro" id="IPR020845">
    <property type="entry name" value="AMP-binding_CS"/>
</dbReference>
<dbReference type="GO" id="GO:0017000">
    <property type="term" value="P:antibiotic biosynthetic process"/>
    <property type="evidence" value="ECO:0007669"/>
    <property type="project" value="UniProtKB-ARBA"/>
</dbReference>
<dbReference type="SMART" id="SM00824">
    <property type="entry name" value="PKS_TE"/>
    <property type="match status" value="1"/>
</dbReference>
<dbReference type="GO" id="GO:0005829">
    <property type="term" value="C:cytosol"/>
    <property type="evidence" value="ECO:0007669"/>
    <property type="project" value="TreeGrafter"/>
</dbReference>
<accession>A0AAX3ZKV7</accession>
<dbReference type="PANTHER" id="PTHR45527:SF1">
    <property type="entry name" value="FATTY ACID SYNTHASE"/>
    <property type="match status" value="1"/>
</dbReference>
<sequence length="1298" mass="139716">MHMNTESALIPGPEPAPEAADTGLPGLLAHQARLRPGETAVAFGAERLSYRDLFDASRRLAARLAGLGVGAEDRVGLFTEPSTELMTGVWGILTAGAAYLPLSPDYPEDRLRYMIEDSGTRVIVTQDRLRDRLAALAPAGTVIVTPADAPVTGTAAAHPSAATAALAGPAAPSPDHLAYVIYTSGSTGRPKGVLIEHRSVVNQLRWLAAEGHLGPDVTVLQKTPMSFDAAQWEILAPATGARVVMGAPGTYRDPEAITEAVRTHGVTALQCVPTLLQALLDTEGFSSCTSLTRVYSGGETLTHRLARAFCEQLPGVALVNLYGPTETTINATAHRVDPARLGNGDDCTVPIGLPVDGVTAYVLDEEMAPVGVGETGELYLGGVQVARGYLDRPDQTARAFVRSPLEPGGRLYRTGDVCRWNPDGTLQFAGRTDSQVKLRGHRIELEEVASRVEEHTWVRRAAAVVTDDPRTGRPSLVACVELNPRTAAVMDQDVRGERGAHHQSKASKLQVKAQLSNPGLRPADRLAGRPVVELPGRTPTPEQRREVFARKTYRFYEGGPVTRDDLLALLAPRPRHGRSRPLADLSLTELGELLRWFGQYRSEERLLPKYAYASPGALYATQLYVESGGAAGLAAGVYYHHPVDHTLVRVGEGTGHCPAGGLLVHFLGRNRAIEPVYKNNIREVLEFEAGHMLGVFEEMLPGHGLAIAPLGHFPAVRSALDVAEEDHYLGTFTITPADGRPPQDPTELYVQAHGDRVAGLPHGLYRYADGTLERLGDEVVEARHVIAINQGVYGRAAFGISAVSRAAEPWLEYIALGTRLHHLQRVPGFGLMSSGYSSRSGHPLPAARRLDDLLAAAGRASGASYFFVGGRVSERQAASEGMYEDSVHTKGPAEMIRDELARFLPDFMVPGRVLVLDSLPLTANGKVDTKALAASPEVAAARPAGPYVAPAGPTEEWLAEAWGTALKYPDVSQVSAEDDFFACGGNSLVSVALINRINRHFGTRLALQVIFEAPRLRDLAARIDDDAPAPASRLVPLAREGGFSPVFCWPGLGGYSMNLRLLGRTAGVDRPVLGIQAHGINADETPYGTIRETARADIAEIRRVQPYGPYTLWGYSFGARVAFEAAWQLEEAGEKVENLLLICPGNPKVRGGTARGREVSYTDPAYVTILFSVFTGTIEGPDLDACLAATRDEDGFVAYVHRLVPALDEATIRRITRIVATTYEFDYTFRELAERTVSAPVTVFKARGDDYSFLEGSSGYSTAPPTVVDLAGDHYGVLKEEGVGELAARVREVMLPTL</sequence>
<dbReference type="Gene3D" id="1.10.1200.10">
    <property type="entry name" value="ACP-like"/>
    <property type="match status" value="1"/>
</dbReference>
<dbReference type="NCBIfam" id="TIGR01733">
    <property type="entry name" value="AA-adenyl-dom"/>
    <property type="match status" value="1"/>
</dbReference>
<dbReference type="InterPro" id="IPR045851">
    <property type="entry name" value="AMP-bd_C_sf"/>
</dbReference>
<organism evidence="5 6">
    <name type="scientific">Streptomyces rochei</name>
    <name type="common">Streptomyces parvullus</name>
    <dbReference type="NCBI Taxonomy" id="1928"/>
    <lineage>
        <taxon>Bacteria</taxon>
        <taxon>Bacillati</taxon>
        <taxon>Actinomycetota</taxon>
        <taxon>Actinomycetes</taxon>
        <taxon>Kitasatosporales</taxon>
        <taxon>Streptomycetaceae</taxon>
        <taxon>Streptomyces</taxon>
        <taxon>Streptomyces rochei group</taxon>
    </lineage>
</organism>
<dbReference type="PROSITE" id="PS50075">
    <property type="entry name" value="CARRIER"/>
    <property type="match status" value="1"/>
</dbReference>
<dbReference type="Pfam" id="PF00550">
    <property type="entry name" value="PP-binding"/>
    <property type="match status" value="1"/>
</dbReference>
<dbReference type="PROSITE" id="PS00455">
    <property type="entry name" value="AMP_BINDING"/>
    <property type="match status" value="1"/>
</dbReference>
<dbReference type="PANTHER" id="PTHR45527">
    <property type="entry name" value="NONRIBOSOMAL PEPTIDE SYNTHETASE"/>
    <property type="match status" value="1"/>
</dbReference>
<dbReference type="InterPro" id="IPR001031">
    <property type="entry name" value="Thioesterase"/>
</dbReference>
<dbReference type="InterPro" id="IPR020806">
    <property type="entry name" value="PKS_PP-bd"/>
</dbReference>
<keyword evidence="1" id="KW-0596">Phosphopantetheine</keyword>
<dbReference type="SUPFAM" id="SSF53474">
    <property type="entry name" value="alpha/beta-Hydrolases"/>
    <property type="match status" value="1"/>
</dbReference>
<evidence type="ECO:0000256" key="3">
    <source>
        <dbReference type="SAM" id="MobiDB-lite"/>
    </source>
</evidence>
<dbReference type="FunFam" id="3.40.50.980:FF:000001">
    <property type="entry name" value="Non-ribosomal peptide synthetase"/>
    <property type="match status" value="1"/>
</dbReference>
<evidence type="ECO:0000256" key="2">
    <source>
        <dbReference type="ARBA" id="ARBA00022553"/>
    </source>
</evidence>
<dbReference type="SMART" id="SM00823">
    <property type="entry name" value="PKS_PP"/>
    <property type="match status" value="1"/>
</dbReference>
<dbReference type="PROSITE" id="PS00012">
    <property type="entry name" value="PHOSPHOPANTETHEINE"/>
    <property type="match status" value="1"/>
</dbReference>
<dbReference type="InterPro" id="IPR029058">
    <property type="entry name" value="AB_hydrolase_fold"/>
</dbReference>
<dbReference type="GO" id="GO:0043041">
    <property type="term" value="P:amino acid activation for nonribosomal peptide biosynthetic process"/>
    <property type="evidence" value="ECO:0007669"/>
    <property type="project" value="TreeGrafter"/>
</dbReference>
<dbReference type="GO" id="GO:0016491">
    <property type="term" value="F:oxidoreductase activity"/>
    <property type="evidence" value="ECO:0007669"/>
    <property type="project" value="InterPro"/>
</dbReference>
<name>A0AAX3ZKV7_STRRO</name>
<dbReference type="Gene3D" id="2.30.38.10">
    <property type="entry name" value="Luciferase, Domain 3"/>
    <property type="match status" value="1"/>
</dbReference>
<dbReference type="Pfam" id="PF00501">
    <property type="entry name" value="AMP-binding"/>
    <property type="match status" value="1"/>
</dbReference>
<evidence type="ECO:0000313" key="5">
    <source>
        <dbReference type="EMBL" id="WMC87376.1"/>
    </source>
</evidence>
<evidence type="ECO:0000256" key="1">
    <source>
        <dbReference type="ARBA" id="ARBA00022450"/>
    </source>
</evidence>
<dbReference type="InterPro" id="IPR000873">
    <property type="entry name" value="AMP-dep_synth/lig_dom"/>
</dbReference>
<dbReference type="Gene3D" id="3.40.50.1820">
    <property type="entry name" value="alpha/beta hydrolase"/>
    <property type="match status" value="1"/>
</dbReference>
<dbReference type="InterPro" id="IPR036736">
    <property type="entry name" value="ACP-like_sf"/>
</dbReference>
<dbReference type="Gene3D" id="3.30.300.30">
    <property type="match status" value="2"/>
</dbReference>
<dbReference type="Gene3D" id="3.40.109.10">
    <property type="entry name" value="NADH Oxidase"/>
    <property type="match status" value="1"/>
</dbReference>
<dbReference type="InterPro" id="IPR006162">
    <property type="entry name" value="Ppantetheine_attach_site"/>
</dbReference>
<dbReference type="Pfam" id="PF00975">
    <property type="entry name" value="Thioesterase"/>
    <property type="match status" value="1"/>
</dbReference>
<feature type="domain" description="Carrier" evidence="4">
    <location>
        <begin position="952"/>
        <end position="1027"/>
    </location>
</feature>
<gene>
    <name evidence="5" type="ORF">P7W03_18240</name>
</gene>
<dbReference type="RefSeq" id="WP_306692645.1">
    <property type="nucleotide sequence ID" value="NZ_CP121271.1"/>
</dbReference>
<dbReference type="SUPFAM" id="SSF56801">
    <property type="entry name" value="Acetyl-CoA synthetase-like"/>
    <property type="match status" value="1"/>
</dbReference>
<dbReference type="InterPro" id="IPR000415">
    <property type="entry name" value="Nitroreductase-like"/>
</dbReference>
<dbReference type="CDD" id="cd05930">
    <property type="entry name" value="A_NRPS"/>
    <property type="match status" value="1"/>
</dbReference>
<dbReference type="GO" id="GO:0044550">
    <property type="term" value="P:secondary metabolite biosynthetic process"/>
    <property type="evidence" value="ECO:0007669"/>
    <property type="project" value="TreeGrafter"/>
</dbReference>
<evidence type="ECO:0000259" key="4">
    <source>
        <dbReference type="PROSITE" id="PS50075"/>
    </source>
</evidence>
<dbReference type="InterPro" id="IPR010071">
    <property type="entry name" value="AA_adenyl_dom"/>
</dbReference>
<dbReference type="InterPro" id="IPR020802">
    <property type="entry name" value="TesA-like"/>
</dbReference>
<dbReference type="InterPro" id="IPR009081">
    <property type="entry name" value="PP-bd_ACP"/>
</dbReference>
<keyword evidence="2" id="KW-0597">Phosphoprotein</keyword>
<feature type="region of interest" description="Disordered" evidence="3">
    <location>
        <begin position="1"/>
        <end position="23"/>
    </location>
</feature>
<dbReference type="SUPFAM" id="SSF47336">
    <property type="entry name" value="ACP-like"/>
    <property type="match status" value="1"/>
</dbReference>
<dbReference type="FunFam" id="3.40.50.12780:FF:000012">
    <property type="entry name" value="Non-ribosomal peptide synthetase"/>
    <property type="match status" value="1"/>
</dbReference>
<proteinExistence type="predicted"/>
<dbReference type="EMBL" id="CP121271">
    <property type="protein sequence ID" value="WMC87376.1"/>
    <property type="molecule type" value="Genomic_DNA"/>
</dbReference>
<evidence type="ECO:0000313" key="6">
    <source>
        <dbReference type="Proteomes" id="UP001231701"/>
    </source>
</evidence>
<dbReference type="Proteomes" id="UP001231701">
    <property type="component" value="Chromosome"/>
</dbReference>
<dbReference type="GeneID" id="90944005"/>
<reference evidence="5" key="1">
    <citation type="submission" date="2023-03" db="EMBL/GenBank/DDBJ databases">
        <title>Borrelidin-producing and root-colonizing Streptomyces rochei is a potent biopesticide for soil-borne oomycete-caused plant diseases.</title>
        <authorList>
            <person name="Zhou D."/>
            <person name="Wang X."/>
            <person name="Navarro-Munoz J.C."/>
            <person name="Li W."/>
            <person name="Li J."/>
            <person name="Jiu M."/>
            <person name="Deng S."/>
            <person name="Ye Y."/>
            <person name="Daly P."/>
            <person name="Wei L."/>
        </authorList>
    </citation>
    <scope>NUCLEOTIDE SEQUENCE</scope>
    <source>
        <strain evidence="5">JK1</strain>
    </source>
</reference>
<protein>
    <submittedName>
        <fullName evidence="5">Amino acid adenylation domain-containing protein</fullName>
    </submittedName>
</protein>
<dbReference type="GO" id="GO:0031177">
    <property type="term" value="F:phosphopantetheine binding"/>
    <property type="evidence" value="ECO:0007669"/>
    <property type="project" value="InterPro"/>
</dbReference>